<feature type="region of interest" description="Disordered" evidence="1">
    <location>
        <begin position="42"/>
        <end position="66"/>
    </location>
</feature>
<dbReference type="Proteomes" id="UP001153292">
    <property type="component" value="Chromosome 5"/>
</dbReference>
<name>A0ABN8LGK8_CHISP</name>
<evidence type="ECO:0000256" key="1">
    <source>
        <dbReference type="SAM" id="MobiDB-lite"/>
    </source>
</evidence>
<sequence length="534" mass="61090">MSICEDSENKTNNGTDHQAKSPEDNKSILGQTINKKTFHLPFPRKYSRNVPPDTITKVFPKNKEKPQTNKNLKVNMERNLNKDPISITNPNRSIKSKDKDCNKYIFMAKNNKSKRDNIKPEISNQIQKKPTIFDENNISTANPVIDDLTCDKELIVVKKPESMSIDINTGISLLSRPIIPLHEISTLPRLDENVTNTQETFKKNNCYNAENIKVQNVAICNVQSTTHYNVQNEKEISKNTYTNTLEYQYRTDNLNINNDSQPIENFITVVDGGDVINLNLKLKLKKCDGTVKVNIDNKLHSITEKKCNSDVIKEITEDEKTSKLVVLRCSCCCNDDFDVLLQNCDLSSDPTEKIYFVLVPYIDCKNQMIRCNCEQKGTTPSKIEIDETRLSIANPVTKVNADTSLIKRSDKYDMENETQIDIKISDVNIPRTQSLLPNNLKESLNNNSERGNYFSAKDEHLINTNLNSVQVNTTEPNEDLESLILRINDSNMTKQFMDNTTQTEWSSLLLEAKRHEDGNYSFHLPPLSVLKYYF</sequence>
<keyword evidence="3" id="KW-1185">Reference proteome</keyword>
<reference evidence="2" key="1">
    <citation type="submission" date="2021-12" db="EMBL/GenBank/DDBJ databases">
        <authorList>
            <person name="King R."/>
        </authorList>
    </citation>
    <scope>NUCLEOTIDE SEQUENCE</scope>
</reference>
<evidence type="ECO:0000313" key="3">
    <source>
        <dbReference type="Proteomes" id="UP001153292"/>
    </source>
</evidence>
<proteinExistence type="predicted"/>
<gene>
    <name evidence="2" type="ORF">CHILSU_LOCUS9469</name>
</gene>
<protein>
    <submittedName>
        <fullName evidence="2">Uncharacterized protein</fullName>
    </submittedName>
</protein>
<organism evidence="2 3">
    <name type="scientific">Chilo suppressalis</name>
    <name type="common">Asiatic rice borer moth</name>
    <dbReference type="NCBI Taxonomy" id="168631"/>
    <lineage>
        <taxon>Eukaryota</taxon>
        <taxon>Metazoa</taxon>
        <taxon>Ecdysozoa</taxon>
        <taxon>Arthropoda</taxon>
        <taxon>Hexapoda</taxon>
        <taxon>Insecta</taxon>
        <taxon>Pterygota</taxon>
        <taxon>Neoptera</taxon>
        <taxon>Endopterygota</taxon>
        <taxon>Lepidoptera</taxon>
        <taxon>Glossata</taxon>
        <taxon>Ditrysia</taxon>
        <taxon>Pyraloidea</taxon>
        <taxon>Crambidae</taxon>
        <taxon>Crambinae</taxon>
        <taxon>Chilo</taxon>
    </lineage>
</organism>
<feature type="compositionally biased region" description="Basic and acidic residues" evidence="1">
    <location>
        <begin position="17"/>
        <end position="26"/>
    </location>
</feature>
<accession>A0ABN8LGK8</accession>
<evidence type="ECO:0000313" key="2">
    <source>
        <dbReference type="EMBL" id="CAH2990226.1"/>
    </source>
</evidence>
<feature type="region of interest" description="Disordered" evidence="1">
    <location>
        <begin position="1"/>
        <end position="27"/>
    </location>
</feature>
<dbReference type="EMBL" id="OU963898">
    <property type="protein sequence ID" value="CAH2990226.1"/>
    <property type="molecule type" value="Genomic_DNA"/>
</dbReference>